<feature type="compositionally biased region" description="Polar residues" evidence="13">
    <location>
        <begin position="1677"/>
        <end position="1691"/>
    </location>
</feature>
<feature type="region of interest" description="Disordered" evidence="13">
    <location>
        <begin position="1880"/>
        <end position="1931"/>
    </location>
</feature>
<dbReference type="Pfam" id="PF25580">
    <property type="entry name" value="TPR_Rlf"/>
    <property type="match status" value="1"/>
</dbReference>
<dbReference type="Pfam" id="PF00096">
    <property type="entry name" value="zf-C2H2"/>
    <property type="match status" value="1"/>
</dbReference>
<evidence type="ECO:0000256" key="8">
    <source>
        <dbReference type="ARBA" id="ARBA00023015"/>
    </source>
</evidence>
<dbReference type="InterPro" id="IPR013087">
    <property type="entry name" value="Znf_C2H2_type"/>
</dbReference>
<feature type="compositionally biased region" description="Polar residues" evidence="13">
    <location>
        <begin position="2201"/>
        <end position="2215"/>
    </location>
</feature>
<sequence length="3210" mass="356971">MGCSPSKGKLFSKTDGQGHQRDLPTDAPQDLLESKPAQEQEPCLIRTEETEKELPVPDEDDTTREMTPNPAVESTGDVTEAQVDLKPQEIPDEVIQTNNTRNIEKQKKNKSKRFSEKQRKSSAIHRKVDFPSHMVRAHQAAYSFLNPNISKYETLLGLLDQAAQTQLSLQPMMSALVLRFEEINQALEEMAEEGELMIKEHGDCMALPSGMKGQAVSVAGSDSTTPFDPHPDLLQQMLHQSAEKMRLVGGSVQALGDTTLEEAVEYFSSLSKLLLQKLLAKRAAERRLAQVLARVEGAAMRKFNPEDCALQSEDSGIGGENESLTGSERHRRHRGSAGSGSCGSGGNIRIALDSISCSLSNQVGNIDDEDEEDDDEFEDDENDRPERKRSNSSPPDPSQALRYVYANSMRNLQHAVNSNEGGVNSTGSSWPDSRDDLDVDSLPPPPPEVLMDNSFQSTTGRLRNEQSQESSVRVLPMINQKSGTSQRLKIHMHNVEVLPNKVNVKSESTSTSPAQLFGQGADQETEPGSAKIACDTPETLKMIAEPNCMEPSPPRDRMDQNLDSNESDQSSNTLPVRAPPVSRVRLPPSCPSVQHRFPSPPVFKPQSSSRASSRPASPRTVIRAVDKTTEEIIPSVSFRDARSVFCRNEQQNSQPCVPFGSSVLPRQWGESCRGRIPTRGAPETPTRRTQPGGSLTAGGRIPLEGSPAVRTSMKLLLADAEREACGGKGSYAPELGVKMADEEAEQDRSTADGMTETIAELRQRLEKVQELLTGGSPESPVQSSSEYCQEFCRTLLEFAGRWRVEEEPLPLLHVYMVGLLSYAQASPFLCLDCENVPLVVERLSLSFLELLLSLKNFPEDLWKQITSCVQFAHSQLQENGISQLSLLSSVGQYDGVWTHSVLQGLLSNQDLQNDQVEEFLLKEGSVLLQMRVKQLMKDKELTKAGQLAKTCSESTALQGKTAFKQMYLVCLCGTAEQSQLMEELSKEDCSDALEMICNLESDGDDSAAFSLCSAFLTRQLLQGDTYCAWELTLFWSKLLKRLEPSDQAFLDRCRQMSFLSKTAYHILFFIKVIQSEIGSSGLSASIELCIRALRIKSDDDKLKANVCKTISCLLSNDLEAKRACQLTEFLLEPTVDAYYAVESLYNEPDQKLEVESMPIPNSLRCELLLVLKIQWPFDPEFWDWKTLKRHCLALMGEEASIVSSIDSLNDPEDVEEEKEMSFMDYNNMPDPIMGGMYELENMDSGKQKNQEIKKLKDKSCISARYRNWQVYMQYCVLCDKEFLGHRIVRHAQTHLSNGTYSCPICAQTFSSKDALIPHVTTHVKQSCKERLTAIKTSKNLTRPKVGISSLSALKTKSQNNLHKKKNSTVKSVVVQNSDSSSVRRDVDSNESNMCPVGNCRRSFKFFKNLISHVKGHGDNEEAKTFLELQSNKVVCQFCRRHFLSVNHLSDHLQAHCGINPYICIQLNCKASFESYSELLVHRRTHTVFKAKCMFPTCGKIFNAAFRLYDHEALHYKTFTCKVVGCGKVFHSQQQLDIHLERHATQEEEAKPEQSSQEPALAQHKNSIGFAIKEEPSQKTLNTKSTVDSNHRSFSAFEEKPSPEPAKVCKLESETTAVPVSQPSVLKSSVIQSMHSRSVDADRRRNDQIAHSFGCGPHQKKLPVVSLDSNAVSLFQKQTQALPTNSKTTTYPSKLHVPVPNRPPPGPNLSSMLLPQMTAKPAMSQLLPPSATLQQATANESERPSSSSESAAPPPSHKERFHCPFGTCTRQYCSYRSVIKHMKTVHPEFYEQWKVTKSNIQVTYVPVSSTPSAGHSGPLKNQSTKVPAQGVQRENVIQSLPFNKGTNFMNLLASLSHNQSSSMLMENVLNPIVLSQLNNKNTAESQSAPQNWTPSAGSPQIRSPSQLLSSNTQEEPQAPSAGAAPLPHSLMGQLMSNPQSIITSYINHVKEVSQQAKALPAFAAQVSSSLGAAARSLDAMKSRESRNHFNIPARNEAATSTKVSLPQNGRLVPENRPANEKQARRARWPAIVKDGKFLCRRCFRQFSSPKSLGGHLSRRALCIPHPDSEAYPEYVSQLSTEQSDDSSQPSYSGTTANHNPCETMTPSPSVAKDFSSPENRPAYTNRVSSDDILKQIMAESNLSHLFMPTSSPQPVIQNCPAYGSSERPQGGSVIQHTENLQPKQESNLYSKAFYPQQSVGLLPETRTSNPQLSQVHPENPSAAGTGHPKNVSTNDRCRSKSSLQTPETEATSVIQALTPDGGMAQVLCTNPTEKQNPPAENDIKKKLRDQILAGEFQRRNSASHLSSTDLKPQTYSPSSNFVFHRTSFEMSKDLSHRGPILKEGPRIFPGSAVEAEQLLNKQSFSHFRESSVSKAEPFSPTGFSPIHPDPEPGELSASQLQCVSEIQHKFERLDLVKDMTNQMIIQKTQNCPYPSSQTSSTKVKTQSSVVPAVAKPFVCNAGNCDFSSLSGEALWKHLAKAHNYTCEMINMIKKKFGKYAPFKCQKCSKCFTRNSNLRAHYQSAHKLSVKEISDLDETRRLAKAAEAFTVQNQVRAHQSTETPRLSVNKPIPGQALPQCKTPPTINPNHTLQDRGQSSVLYPPVLMQNKAPPPVQSSGMPMPSGMTAMPQLQSTLLKVLSQQAASKQTYNPAAPVTVNAAAVPPAKQANEKAPANKPTAEKSKKSKARKPKQGDMTPYKPYSCVHQGCTAAFTIQQNLILHYRAVHHSALSALEINQAVDKTDETDEVTDMDEEEAEAEFPEISEFRCQLKDCCCVFQEVSTLFQHYLRLHKLSPGKICSLLSAIKLGKFVCSLQGCTESFLTSQKFISHIKEAHKDVNLGRTEHLNATFKCTFEGCDRVYATKSNMLRHAMKKHGRLPSPEPKPAQVKSKPIKPSSKTLRYPISKTSNGKENIASNKKVLLRTRDVKRAVRSKSSHWTNYGKPSLKTKVEAAAMCTKKFPLQYPCMIKGCEFVTKAERSILKHYLVHGLSEKYLELHRSHFIFCKKFPKLRNRFIRNDDAKSDKNSDVSDNEVTGDPTLEEGQQDDSKPILRRRTPVVVAVPLFDKMPTKRRSEGSRLLKRKRGRPRKYMEKMVKPKKILRTAKTEPVYNHKEPPVVQERSERSAPLASFTPMGFEMSFLKFLEQSNKSEQTERPKNRTKTVSVRFSNPQKLKSLGKVRISLDPACSGVSDHMLRQLQNMRPAVVLEKCN</sequence>
<dbReference type="InterPro" id="IPR029352">
    <property type="entry name" value="PCARE"/>
</dbReference>
<evidence type="ECO:0000313" key="15">
    <source>
        <dbReference type="EMBL" id="KAF6729893.1"/>
    </source>
</evidence>
<evidence type="ECO:0000256" key="12">
    <source>
        <dbReference type="PROSITE-ProRule" id="PRU00042"/>
    </source>
</evidence>
<feature type="region of interest" description="Disordered" evidence="13">
    <location>
        <begin position="1578"/>
        <end position="1605"/>
    </location>
</feature>
<name>A0A834CMQ3_ORYME</name>
<dbReference type="GO" id="GO:0008270">
    <property type="term" value="F:zinc ion binding"/>
    <property type="evidence" value="ECO:0007669"/>
    <property type="project" value="UniProtKB-KW"/>
</dbReference>
<feature type="domain" description="C2H2-type" evidence="14">
    <location>
        <begin position="1300"/>
        <end position="1327"/>
    </location>
</feature>
<protein>
    <submittedName>
        <fullName evidence="15">Zinc finger protein 292</fullName>
    </submittedName>
</protein>
<comment type="caution">
    <text evidence="15">The sequence shown here is derived from an EMBL/GenBank/DDBJ whole genome shotgun (WGS) entry which is preliminary data.</text>
</comment>
<dbReference type="InterPro" id="IPR057986">
    <property type="entry name" value="TPR_Rlf/292/654"/>
</dbReference>
<feature type="region of interest" description="Disordered" evidence="13">
    <location>
        <begin position="2374"/>
        <end position="2396"/>
    </location>
</feature>
<evidence type="ECO:0000256" key="7">
    <source>
        <dbReference type="ARBA" id="ARBA00022833"/>
    </source>
</evidence>
<evidence type="ECO:0000256" key="4">
    <source>
        <dbReference type="ARBA" id="ARBA00022723"/>
    </source>
</evidence>
<reference evidence="15" key="1">
    <citation type="journal article" name="BMC Genomics">
        <title>Long-read sequencing and de novo genome assembly of marine medaka (Oryzias melastigma).</title>
        <authorList>
            <person name="Liang P."/>
            <person name="Saqib H.S.A."/>
            <person name="Ni X."/>
            <person name="Shen Y."/>
        </authorList>
    </citation>
    <scope>NUCLEOTIDE SEQUENCE</scope>
    <source>
        <strain evidence="15">Bigg-433</strain>
    </source>
</reference>
<keyword evidence="7" id="KW-0862">Zinc</keyword>
<feature type="compositionally biased region" description="Basic and acidic residues" evidence="13">
    <location>
        <begin position="46"/>
        <end position="55"/>
    </location>
</feature>
<proteinExistence type="inferred from homology"/>
<feature type="compositionally biased region" description="Polar residues" evidence="13">
    <location>
        <begin position="1880"/>
        <end position="1914"/>
    </location>
</feature>
<dbReference type="GO" id="GO:0000981">
    <property type="term" value="F:DNA-binding transcription factor activity, RNA polymerase II-specific"/>
    <property type="evidence" value="ECO:0007669"/>
    <property type="project" value="TreeGrafter"/>
</dbReference>
<evidence type="ECO:0000256" key="13">
    <source>
        <dbReference type="SAM" id="MobiDB-lite"/>
    </source>
</evidence>
<feature type="compositionally biased region" description="Polar residues" evidence="13">
    <location>
        <begin position="1578"/>
        <end position="1587"/>
    </location>
</feature>
<dbReference type="PROSITE" id="PS00028">
    <property type="entry name" value="ZINC_FINGER_C2H2_1"/>
    <property type="match status" value="11"/>
</dbReference>
<feature type="region of interest" description="Disordered" evidence="13">
    <location>
        <begin position="361"/>
        <end position="399"/>
    </location>
</feature>
<feature type="domain" description="C2H2-type" evidence="14">
    <location>
        <begin position="1461"/>
        <end position="1490"/>
    </location>
</feature>
<feature type="region of interest" description="Disordered" evidence="13">
    <location>
        <begin position="2553"/>
        <end position="2577"/>
    </location>
</feature>
<dbReference type="InterPro" id="IPR052251">
    <property type="entry name" value="GH-ZnFinger_Regulators"/>
</dbReference>
<feature type="domain" description="C2H2-type" evidence="14">
    <location>
        <begin position="2700"/>
        <end position="2725"/>
    </location>
</feature>
<feature type="region of interest" description="Disordered" evidence="13">
    <location>
        <begin position="3019"/>
        <end position="3052"/>
    </location>
</feature>
<keyword evidence="9" id="KW-0238">DNA-binding</keyword>
<dbReference type="EMBL" id="WKFB01000249">
    <property type="protein sequence ID" value="KAF6729893.1"/>
    <property type="molecule type" value="Genomic_DNA"/>
</dbReference>
<dbReference type="SUPFAM" id="SSF57667">
    <property type="entry name" value="beta-beta-alpha zinc fingers"/>
    <property type="match status" value="4"/>
</dbReference>
<feature type="compositionally biased region" description="Polar residues" evidence="13">
    <location>
        <begin position="1996"/>
        <end position="2006"/>
    </location>
</feature>
<gene>
    <name evidence="15" type="ORF">FQA47_023336</name>
</gene>
<dbReference type="Proteomes" id="UP000646548">
    <property type="component" value="Unassembled WGS sequence"/>
</dbReference>
<feature type="compositionally biased region" description="Polar residues" evidence="13">
    <location>
        <begin position="2075"/>
        <end position="2107"/>
    </location>
</feature>
<dbReference type="InterPro" id="IPR058902">
    <property type="entry name" value="zf_C2H2_ZNF292/Rlf"/>
</dbReference>
<feature type="region of interest" description="Disordered" evidence="13">
    <location>
        <begin position="416"/>
        <end position="448"/>
    </location>
</feature>
<evidence type="ECO:0000259" key="14">
    <source>
        <dbReference type="PROSITE" id="PS50157"/>
    </source>
</evidence>
<evidence type="ECO:0000256" key="10">
    <source>
        <dbReference type="ARBA" id="ARBA00023163"/>
    </source>
</evidence>
<feature type="region of interest" description="Disordered" evidence="13">
    <location>
        <begin position="674"/>
        <end position="705"/>
    </location>
</feature>
<feature type="compositionally biased region" description="Basic and acidic residues" evidence="13">
    <location>
        <begin position="1596"/>
        <end position="1605"/>
    </location>
</feature>
<dbReference type="Pfam" id="PF26218">
    <property type="entry name" value="zf_C2H2_ZNF292"/>
    <property type="match status" value="2"/>
</dbReference>
<dbReference type="PROSITE" id="PS50157">
    <property type="entry name" value="ZINC_FINGER_C2H2_2"/>
    <property type="match status" value="7"/>
</dbReference>
<dbReference type="GO" id="GO:0005634">
    <property type="term" value="C:nucleus"/>
    <property type="evidence" value="ECO:0007669"/>
    <property type="project" value="UniProtKB-SubCell"/>
</dbReference>
<dbReference type="PANTHER" id="PTHR15507:SF14">
    <property type="entry name" value="ZINC FINGER PROTEIN 292"/>
    <property type="match status" value="1"/>
</dbReference>
<feature type="domain" description="C2H2-type" evidence="14">
    <location>
        <begin position="1518"/>
        <end position="1547"/>
    </location>
</feature>
<evidence type="ECO:0000256" key="5">
    <source>
        <dbReference type="ARBA" id="ARBA00022737"/>
    </source>
</evidence>
<dbReference type="Pfam" id="PF15449">
    <property type="entry name" value="Retinal"/>
    <property type="match status" value="2"/>
</dbReference>
<keyword evidence="5" id="KW-0677">Repeat</keyword>
<dbReference type="Pfam" id="PF25420">
    <property type="entry name" value="zf-C2H2_ZN292"/>
    <property type="match status" value="1"/>
</dbReference>
<feature type="region of interest" description="Disordered" evidence="13">
    <location>
        <begin position="2201"/>
        <end position="2250"/>
    </location>
</feature>
<feature type="region of interest" description="Disordered" evidence="13">
    <location>
        <begin position="1731"/>
        <end position="1759"/>
    </location>
</feature>
<keyword evidence="11" id="KW-0539">Nucleus</keyword>
<comment type="similarity">
    <text evidence="2">Belongs to the krueppel C2H2-type zinc-finger protein family.</text>
</comment>
<feature type="region of interest" description="Disordered" evidence="13">
    <location>
        <begin position="1677"/>
        <end position="1712"/>
    </location>
</feature>
<keyword evidence="8" id="KW-0805">Transcription regulation</keyword>
<dbReference type="PANTHER" id="PTHR15507">
    <property type="entry name" value="ZINC FINGER PROTEIN RLF"/>
    <property type="match status" value="1"/>
</dbReference>
<feature type="domain" description="C2H2-type" evidence="14">
    <location>
        <begin position="2501"/>
        <end position="2524"/>
    </location>
</feature>
<evidence type="ECO:0000256" key="2">
    <source>
        <dbReference type="ARBA" id="ARBA00006991"/>
    </source>
</evidence>
<feature type="compositionally biased region" description="Polar residues" evidence="13">
    <location>
        <begin position="2553"/>
        <end position="2564"/>
    </location>
</feature>
<feature type="compositionally biased region" description="Low complexity" evidence="13">
    <location>
        <begin position="1368"/>
        <end position="1380"/>
    </location>
</feature>
<keyword evidence="10" id="KW-0804">Transcription</keyword>
<evidence type="ECO:0000256" key="3">
    <source>
        <dbReference type="ARBA" id="ARBA00022553"/>
    </source>
</evidence>
<feature type="region of interest" description="Disordered" evidence="13">
    <location>
        <begin position="2664"/>
        <end position="2695"/>
    </location>
</feature>
<feature type="compositionally biased region" description="Polar residues" evidence="13">
    <location>
        <begin position="561"/>
        <end position="574"/>
    </location>
</feature>
<feature type="region of interest" description="Disordered" evidence="13">
    <location>
        <begin position="1996"/>
        <end position="2024"/>
    </location>
</feature>
<evidence type="ECO:0000256" key="1">
    <source>
        <dbReference type="ARBA" id="ARBA00004123"/>
    </source>
</evidence>
<feature type="region of interest" description="Disordered" evidence="13">
    <location>
        <begin position="2872"/>
        <end position="2907"/>
    </location>
</feature>
<feature type="region of interest" description="Disordered" evidence="13">
    <location>
        <begin position="1"/>
        <end position="124"/>
    </location>
</feature>
<comment type="subcellular location">
    <subcellularLocation>
        <location evidence="1">Nucleus</location>
    </subcellularLocation>
</comment>
<feature type="domain" description="C2H2-type" evidence="14">
    <location>
        <begin position="1433"/>
        <end position="1460"/>
    </location>
</feature>
<evidence type="ECO:0000256" key="11">
    <source>
        <dbReference type="ARBA" id="ARBA00023242"/>
    </source>
</evidence>
<dbReference type="GO" id="GO:0003677">
    <property type="term" value="F:DNA binding"/>
    <property type="evidence" value="ECO:0007669"/>
    <property type="project" value="UniProtKB-KW"/>
</dbReference>
<feature type="compositionally biased region" description="Polar residues" evidence="13">
    <location>
        <begin position="1808"/>
        <end position="1825"/>
    </location>
</feature>
<keyword evidence="3" id="KW-0597">Phosphoprotein</keyword>
<feature type="compositionally biased region" description="Polar residues" evidence="13">
    <location>
        <begin position="2229"/>
        <end position="2250"/>
    </location>
</feature>
<feature type="compositionally biased region" description="Low complexity" evidence="13">
    <location>
        <begin position="607"/>
        <end position="619"/>
    </location>
</feature>
<feature type="compositionally biased region" description="Polar residues" evidence="13">
    <location>
        <begin position="416"/>
        <end position="430"/>
    </location>
</feature>
<evidence type="ECO:0000313" key="16">
    <source>
        <dbReference type="Proteomes" id="UP000646548"/>
    </source>
</evidence>
<organism evidence="15 16">
    <name type="scientific">Oryzias melastigma</name>
    <name type="common">Marine medaka</name>
    <dbReference type="NCBI Taxonomy" id="30732"/>
    <lineage>
        <taxon>Eukaryota</taxon>
        <taxon>Metazoa</taxon>
        <taxon>Chordata</taxon>
        <taxon>Craniata</taxon>
        <taxon>Vertebrata</taxon>
        <taxon>Euteleostomi</taxon>
        <taxon>Actinopterygii</taxon>
        <taxon>Neopterygii</taxon>
        <taxon>Teleostei</taxon>
        <taxon>Neoteleostei</taxon>
        <taxon>Acanthomorphata</taxon>
        <taxon>Ovalentaria</taxon>
        <taxon>Atherinomorphae</taxon>
        <taxon>Beloniformes</taxon>
        <taxon>Adrianichthyidae</taxon>
        <taxon>Oryziinae</taxon>
        <taxon>Oryzias</taxon>
    </lineage>
</organism>
<evidence type="ECO:0000256" key="9">
    <source>
        <dbReference type="ARBA" id="ARBA00023125"/>
    </source>
</evidence>
<feature type="region of interest" description="Disordered" evidence="13">
    <location>
        <begin position="306"/>
        <end position="343"/>
    </location>
</feature>
<keyword evidence="6 12" id="KW-0863">Zinc-finger</keyword>
<accession>A0A834CMQ3</accession>
<feature type="compositionally biased region" description="Acidic residues" evidence="13">
    <location>
        <begin position="366"/>
        <end position="383"/>
    </location>
</feature>
<feature type="region of interest" description="Disordered" evidence="13">
    <location>
        <begin position="1357"/>
        <end position="1386"/>
    </location>
</feature>
<dbReference type="InterPro" id="IPR036236">
    <property type="entry name" value="Znf_C2H2_sf"/>
</dbReference>
<feature type="region of interest" description="Disordered" evidence="13">
    <location>
        <begin position="544"/>
        <end position="619"/>
    </location>
</feature>
<feature type="region of interest" description="Disordered" evidence="13">
    <location>
        <begin position="510"/>
        <end position="529"/>
    </location>
</feature>
<feature type="region of interest" description="Disordered" evidence="13">
    <location>
        <begin position="1808"/>
        <end position="1828"/>
    </location>
</feature>
<feature type="region of interest" description="Disordered" evidence="13">
    <location>
        <begin position="2073"/>
        <end position="2126"/>
    </location>
</feature>
<feature type="domain" description="C2H2-type" evidence="14">
    <location>
        <begin position="2849"/>
        <end position="2874"/>
    </location>
</feature>
<evidence type="ECO:0000256" key="6">
    <source>
        <dbReference type="ARBA" id="ARBA00022771"/>
    </source>
</evidence>
<keyword evidence="4" id="KW-0479">Metal-binding</keyword>
<dbReference type="SMART" id="SM00355">
    <property type="entry name" value="ZnF_C2H2"/>
    <property type="match status" value="15"/>
</dbReference>
<dbReference type="Gene3D" id="3.30.160.60">
    <property type="entry name" value="Classic Zinc Finger"/>
    <property type="match status" value="6"/>
</dbReference>